<dbReference type="SMART" id="SM00382">
    <property type="entry name" value="AAA"/>
    <property type="match status" value="1"/>
</dbReference>
<dbReference type="PROSITE" id="PS00676">
    <property type="entry name" value="SIGMA54_INTERACT_2"/>
    <property type="match status" value="1"/>
</dbReference>
<dbReference type="Pfam" id="PF25601">
    <property type="entry name" value="AAA_lid_14"/>
    <property type="match status" value="1"/>
</dbReference>
<dbReference type="Gene3D" id="3.40.50.300">
    <property type="entry name" value="P-loop containing nucleotide triphosphate hydrolases"/>
    <property type="match status" value="1"/>
</dbReference>
<keyword evidence="2" id="KW-0067">ATP-binding</keyword>
<evidence type="ECO:0000313" key="4">
    <source>
        <dbReference type="EMBL" id="MYN11429.1"/>
    </source>
</evidence>
<dbReference type="EMBL" id="WWCU01000081">
    <property type="protein sequence ID" value="MYN11429.1"/>
    <property type="molecule type" value="Genomic_DNA"/>
</dbReference>
<dbReference type="Pfam" id="PF00158">
    <property type="entry name" value="Sigma54_activat"/>
    <property type="match status" value="1"/>
</dbReference>
<dbReference type="InterPro" id="IPR027417">
    <property type="entry name" value="P-loop_NTPase"/>
</dbReference>
<dbReference type="InterPro" id="IPR003593">
    <property type="entry name" value="AAA+_ATPase"/>
</dbReference>
<evidence type="ECO:0000259" key="3">
    <source>
        <dbReference type="PROSITE" id="PS50045"/>
    </source>
</evidence>
<feature type="domain" description="Sigma-54 factor interaction" evidence="3">
    <location>
        <begin position="37"/>
        <end position="269"/>
    </location>
</feature>
<dbReference type="InterPro" id="IPR002078">
    <property type="entry name" value="Sigma_54_int"/>
</dbReference>
<accession>A0A7X4HHR3</accession>
<proteinExistence type="predicted"/>
<sequence length="361" mass="38941">WPAGGAAADVAAQAAARLRRWQAVQRLMDSAAVQASLVGNSPAWRALVRNVVEVAAFTQSSVLITGETGTGKEQIAQLIHRLGTGTAAGAAGEMVVVDCTTLSPELAGSEFFGHERGAFTGAAAARDGAFALADGGILFLDEVGELPLPMQAQLLRVIQEQQYKRVGSNTWQPTRFRLVCATNRDLEAGVADGSFRADLYYRIAGWRCRPPPLRERQSDILPLAQHFIRLLAPGDVCCELDPALKEFLLTRDYPGNVRDLRQTVARIWHRHCGPGPITIGDVPPDERPRGAAVWPDSCFASAIRHAVDLGVGLGRITQAAGDMAIQLVLEQENDNNQRAASRLGVTDRALQLRRKAWSTAG</sequence>
<reference evidence="4 5" key="1">
    <citation type="submission" date="2019-12" db="EMBL/GenBank/DDBJ databases">
        <title>Novel species isolated from a subtropical stream in China.</title>
        <authorList>
            <person name="Lu H."/>
        </authorList>
    </citation>
    <scope>NUCLEOTIDE SEQUENCE [LARGE SCALE GENOMIC DNA]</scope>
    <source>
        <strain evidence="4 5">FT127W</strain>
    </source>
</reference>
<organism evidence="4 5">
    <name type="scientific">Pseudoduganella aquatica</name>
    <dbReference type="NCBI Taxonomy" id="2660641"/>
    <lineage>
        <taxon>Bacteria</taxon>
        <taxon>Pseudomonadati</taxon>
        <taxon>Pseudomonadota</taxon>
        <taxon>Betaproteobacteria</taxon>
        <taxon>Burkholderiales</taxon>
        <taxon>Oxalobacteraceae</taxon>
        <taxon>Telluria group</taxon>
        <taxon>Pseudoduganella</taxon>
    </lineage>
</organism>
<dbReference type="SUPFAM" id="SSF52540">
    <property type="entry name" value="P-loop containing nucleoside triphosphate hydrolases"/>
    <property type="match status" value="1"/>
</dbReference>
<evidence type="ECO:0000256" key="2">
    <source>
        <dbReference type="ARBA" id="ARBA00022840"/>
    </source>
</evidence>
<evidence type="ECO:0000256" key="1">
    <source>
        <dbReference type="ARBA" id="ARBA00022741"/>
    </source>
</evidence>
<dbReference type="GO" id="GO:0005524">
    <property type="term" value="F:ATP binding"/>
    <property type="evidence" value="ECO:0007669"/>
    <property type="project" value="UniProtKB-KW"/>
</dbReference>
<keyword evidence="1" id="KW-0547">Nucleotide-binding</keyword>
<dbReference type="PANTHER" id="PTHR32071">
    <property type="entry name" value="TRANSCRIPTIONAL REGULATORY PROTEIN"/>
    <property type="match status" value="1"/>
</dbReference>
<dbReference type="PROSITE" id="PS50045">
    <property type="entry name" value="SIGMA54_INTERACT_4"/>
    <property type="match status" value="1"/>
</dbReference>
<dbReference type="PROSITE" id="PS00675">
    <property type="entry name" value="SIGMA54_INTERACT_1"/>
    <property type="match status" value="1"/>
</dbReference>
<keyword evidence="5" id="KW-1185">Reference proteome</keyword>
<feature type="non-terminal residue" evidence="4">
    <location>
        <position position="1"/>
    </location>
</feature>
<comment type="caution">
    <text evidence="4">The sequence shown here is derived from an EMBL/GenBank/DDBJ whole genome shotgun (WGS) entry which is preliminary data.</text>
</comment>
<dbReference type="CDD" id="cd00009">
    <property type="entry name" value="AAA"/>
    <property type="match status" value="1"/>
</dbReference>
<dbReference type="InterPro" id="IPR025662">
    <property type="entry name" value="Sigma_54_int_dom_ATP-bd_1"/>
</dbReference>
<name>A0A7X4HHR3_9BURK</name>
<dbReference type="GO" id="GO:0006355">
    <property type="term" value="P:regulation of DNA-templated transcription"/>
    <property type="evidence" value="ECO:0007669"/>
    <property type="project" value="InterPro"/>
</dbReference>
<dbReference type="Gene3D" id="1.10.8.60">
    <property type="match status" value="1"/>
</dbReference>
<gene>
    <name evidence="4" type="ORF">GTP77_29400</name>
</gene>
<dbReference type="AlphaFoldDB" id="A0A7X4HHR3"/>
<evidence type="ECO:0000313" key="5">
    <source>
        <dbReference type="Proteomes" id="UP000450676"/>
    </source>
</evidence>
<dbReference type="Proteomes" id="UP000450676">
    <property type="component" value="Unassembled WGS sequence"/>
</dbReference>
<dbReference type="InterPro" id="IPR058031">
    <property type="entry name" value="AAA_lid_NorR"/>
</dbReference>
<dbReference type="RefSeq" id="WP_161075690.1">
    <property type="nucleotide sequence ID" value="NZ_WWCU01000081.1"/>
</dbReference>
<dbReference type="InterPro" id="IPR025943">
    <property type="entry name" value="Sigma_54_int_dom_ATP-bd_2"/>
</dbReference>
<protein>
    <submittedName>
        <fullName evidence="4">AAA domain-containing protein</fullName>
    </submittedName>
</protein>
<dbReference type="FunFam" id="3.40.50.300:FF:000006">
    <property type="entry name" value="DNA-binding transcriptional regulator NtrC"/>
    <property type="match status" value="1"/>
</dbReference>